<dbReference type="Proteomes" id="UP000544222">
    <property type="component" value="Unassembled WGS sequence"/>
</dbReference>
<dbReference type="RefSeq" id="WP_183412091.1">
    <property type="nucleotide sequence ID" value="NZ_JACHYB010000001.1"/>
</dbReference>
<sequence length="546" mass="60240">MTKNHFHYGLFAMIVFVIMLQSCVQNDISLSNVDGTIGTNGALIFPVATSTVTIKQFFDYIHSTNLSYDGSGNLIVTYNPDTPYSFDMNASIQDVPIPQSVNFKGHTGYASTDQINTILATSEDFSFDLKSLSSQNITQLDSISVQSAQFAFSVNSNINFNNNQFQLTITPDPSVFTGIQPASYSQTGTLASLNNTAVTFSNFIAKANANGKFPVQVRLQELSPSNNVYVNSNSTFEITITLKNMNFNAIYGQFSFSATQTGTIDLSFLNNYLSSSSTLPFSNPQINLEMKTNTRLPWDFKVNSIQSYDSSQPNKKLSATFDNESPSKIFPLYHMAKKVGNWGSNTLTFNKSNGHIDQLFTLPGINTISFNISGFTRTDTVVNNQFILPNDTFEVYPQITIPLAFNPGTDIIIHDTLDIPSSMHDFLNKNSAQETELLLAATNNTSAQIEVTATLMDNQNQQIGNAYNVVLKVTSNVDSNGRPTSSDNAVQNFSIPFSYSDLKNASYIKFTYTILGKDITSPLTFNTADFIKIQVSAYIKRLSLNN</sequence>
<protein>
    <submittedName>
        <fullName evidence="1">Uncharacterized protein</fullName>
    </submittedName>
</protein>
<accession>A0A7W5H107</accession>
<gene>
    <name evidence="1" type="ORF">FHX64_000317</name>
</gene>
<comment type="caution">
    <text evidence="1">The sequence shown here is derived from an EMBL/GenBank/DDBJ whole genome shotgun (WGS) entry which is preliminary data.</text>
</comment>
<dbReference type="PROSITE" id="PS51257">
    <property type="entry name" value="PROKAR_LIPOPROTEIN"/>
    <property type="match status" value="1"/>
</dbReference>
<evidence type="ECO:0000313" key="2">
    <source>
        <dbReference type="Proteomes" id="UP000544222"/>
    </source>
</evidence>
<evidence type="ECO:0000313" key="1">
    <source>
        <dbReference type="EMBL" id="MBB3186154.1"/>
    </source>
</evidence>
<proteinExistence type="predicted"/>
<reference evidence="1 2" key="1">
    <citation type="submission" date="2020-08" db="EMBL/GenBank/DDBJ databases">
        <title>Genomic Encyclopedia of Type Strains, Phase IV (KMG-IV): sequencing the most valuable type-strain genomes for metagenomic binning, comparative biology and taxonomic classification.</title>
        <authorList>
            <person name="Goeker M."/>
        </authorList>
    </citation>
    <scope>NUCLEOTIDE SEQUENCE [LARGE SCALE GENOMIC DNA]</scope>
    <source>
        <strain evidence="1 2">DSM 27471</strain>
    </source>
</reference>
<organism evidence="1 2">
    <name type="scientific">Microbacter margulisiae</name>
    <dbReference type="NCBI Taxonomy" id="1350067"/>
    <lineage>
        <taxon>Bacteria</taxon>
        <taxon>Pseudomonadati</taxon>
        <taxon>Bacteroidota</taxon>
        <taxon>Bacteroidia</taxon>
        <taxon>Bacteroidales</taxon>
        <taxon>Porphyromonadaceae</taxon>
        <taxon>Microbacter</taxon>
    </lineage>
</organism>
<dbReference type="AlphaFoldDB" id="A0A7W5H107"/>
<name>A0A7W5H107_9PORP</name>
<keyword evidence="2" id="KW-1185">Reference proteome</keyword>
<dbReference type="EMBL" id="JACHYB010000001">
    <property type="protein sequence ID" value="MBB3186154.1"/>
    <property type="molecule type" value="Genomic_DNA"/>
</dbReference>